<comment type="cofactor">
    <cofactor evidence="1">
        <name>a divalent metal cation</name>
        <dbReference type="ChEBI" id="CHEBI:60240"/>
    </cofactor>
</comment>
<dbReference type="Pfam" id="PF13613">
    <property type="entry name" value="HTH_Tnp_4"/>
    <property type="match status" value="1"/>
</dbReference>
<dbReference type="InterPro" id="IPR027806">
    <property type="entry name" value="HARBI1_dom"/>
</dbReference>
<gene>
    <name evidence="6" type="ORF">LOTGIDRAFT_158703</name>
</gene>
<keyword evidence="3" id="KW-0175">Coiled coil</keyword>
<protein>
    <recommendedName>
        <fullName evidence="8">DDE Tnp4 domain-containing protein</fullName>
    </recommendedName>
</protein>
<dbReference type="Proteomes" id="UP000030746">
    <property type="component" value="Unassembled WGS sequence"/>
</dbReference>
<reference evidence="6 7" key="1">
    <citation type="journal article" date="2013" name="Nature">
        <title>Insights into bilaterian evolution from three spiralian genomes.</title>
        <authorList>
            <person name="Simakov O."/>
            <person name="Marletaz F."/>
            <person name="Cho S.J."/>
            <person name="Edsinger-Gonzales E."/>
            <person name="Havlak P."/>
            <person name="Hellsten U."/>
            <person name="Kuo D.H."/>
            <person name="Larsson T."/>
            <person name="Lv J."/>
            <person name="Arendt D."/>
            <person name="Savage R."/>
            <person name="Osoegawa K."/>
            <person name="de Jong P."/>
            <person name="Grimwood J."/>
            <person name="Chapman J.A."/>
            <person name="Shapiro H."/>
            <person name="Aerts A."/>
            <person name="Otillar R.P."/>
            <person name="Terry A.Y."/>
            <person name="Boore J.L."/>
            <person name="Grigoriev I.V."/>
            <person name="Lindberg D.R."/>
            <person name="Seaver E.C."/>
            <person name="Weisblat D.A."/>
            <person name="Putnam N.H."/>
            <person name="Rokhsar D.S."/>
        </authorList>
    </citation>
    <scope>NUCLEOTIDE SEQUENCE [LARGE SCALE GENOMIC DNA]</scope>
</reference>
<evidence type="ECO:0000313" key="7">
    <source>
        <dbReference type="Proteomes" id="UP000030746"/>
    </source>
</evidence>
<organism evidence="6 7">
    <name type="scientific">Lottia gigantea</name>
    <name type="common">Giant owl limpet</name>
    <dbReference type="NCBI Taxonomy" id="225164"/>
    <lineage>
        <taxon>Eukaryota</taxon>
        <taxon>Metazoa</taxon>
        <taxon>Spiralia</taxon>
        <taxon>Lophotrochozoa</taxon>
        <taxon>Mollusca</taxon>
        <taxon>Gastropoda</taxon>
        <taxon>Patellogastropoda</taxon>
        <taxon>Lottioidea</taxon>
        <taxon>Lottiidae</taxon>
        <taxon>Lottia</taxon>
    </lineage>
</organism>
<evidence type="ECO:0000256" key="3">
    <source>
        <dbReference type="SAM" id="Coils"/>
    </source>
</evidence>
<keyword evidence="7" id="KW-1185">Reference proteome</keyword>
<dbReference type="AlphaFoldDB" id="V4ANL1"/>
<dbReference type="RefSeq" id="XP_009050394.1">
    <property type="nucleotide sequence ID" value="XM_009052146.1"/>
</dbReference>
<dbReference type="Pfam" id="PF13359">
    <property type="entry name" value="DDE_Tnp_4"/>
    <property type="match status" value="1"/>
</dbReference>
<dbReference type="OrthoDB" id="7331812at2759"/>
<evidence type="ECO:0000313" key="6">
    <source>
        <dbReference type="EMBL" id="ESO98757.1"/>
    </source>
</evidence>
<proteinExistence type="predicted"/>
<dbReference type="EMBL" id="KB201205">
    <property type="protein sequence ID" value="ESO98757.1"/>
    <property type="molecule type" value="Genomic_DNA"/>
</dbReference>
<evidence type="ECO:0000256" key="1">
    <source>
        <dbReference type="ARBA" id="ARBA00001968"/>
    </source>
</evidence>
<dbReference type="Gene3D" id="6.10.250.2730">
    <property type="match status" value="1"/>
</dbReference>
<dbReference type="GeneID" id="20237838"/>
<dbReference type="CTD" id="20237838"/>
<feature type="domain" description="Transposase Helix-turn-helix" evidence="5">
    <location>
        <begin position="135"/>
        <end position="185"/>
    </location>
</feature>
<accession>V4ANL1</accession>
<dbReference type="OMA" id="TCEDSAV"/>
<dbReference type="KEGG" id="lgi:LOTGIDRAFT_158703"/>
<evidence type="ECO:0000256" key="2">
    <source>
        <dbReference type="ARBA" id="ARBA00022723"/>
    </source>
</evidence>
<dbReference type="GO" id="GO:0046872">
    <property type="term" value="F:metal ion binding"/>
    <property type="evidence" value="ECO:0007669"/>
    <property type="project" value="UniProtKB-KW"/>
</dbReference>
<dbReference type="InterPro" id="IPR027805">
    <property type="entry name" value="Transposase_HTH_dom"/>
</dbReference>
<dbReference type="HOGENOM" id="CLU_025643_2_2_1"/>
<sequence>MQTNYVVTKGRHLQCAKRQQMLSSTEKEVQTNLDEQHSSGEFREIGTMTDNNLTTEINTLKAENESLRDEVEELKTRQWSSEKISGDDKATQFYTGLPTFAVFMWLFRYLEPKANRLTYWNGEKKTAERQRCRSQKLSLIDQFLSVLMRLKVGLFVKDIADRFGISLGTYSKIFNTWIILLQKELVILNPYPSKALVQRFLPAAFKKYPNTRIVIDCTEVFIEKPSTLPAQNETFSNYKHHNTLKFLVGISPGGLFTFVSKGRGGRVSDREIVKGSGFLDLIKNGDNIMADKGFTIEDLLNERSAFRNIPPFLGQNSQFSENQIQQTRDIAEVRIHVGRAIGRLMNFHILDGVLPLSLNHCVSDIFSVCAYLTNLSPPIVPTNM</sequence>
<keyword evidence="2" id="KW-0479">Metal-binding</keyword>
<feature type="domain" description="DDE Tnp4" evidence="4">
    <location>
        <begin position="215"/>
        <end position="374"/>
    </location>
</feature>
<evidence type="ECO:0000259" key="4">
    <source>
        <dbReference type="Pfam" id="PF13359"/>
    </source>
</evidence>
<dbReference type="PANTHER" id="PTHR23080">
    <property type="entry name" value="THAP DOMAIN PROTEIN"/>
    <property type="match status" value="1"/>
</dbReference>
<evidence type="ECO:0008006" key="8">
    <source>
        <dbReference type="Google" id="ProtNLM"/>
    </source>
</evidence>
<name>V4ANL1_LOTGI</name>
<evidence type="ECO:0000259" key="5">
    <source>
        <dbReference type="Pfam" id="PF13613"/>
    </source>
</evidence>
<feature type="coiled-coil region" evidence="3">
    <location>
        <begin position="50"/>
        <end position="77"/>
    </location>
</feature>